<evidence type="ECO:0000313" key="1">
    <source>
        <dbReference type="EMBL" id="CAK9173950.1"/>
    </source>
</evidence>
<dbReference type="Proteomes" id="UP001642360">
    <property type="component" value="Unassembled WGS sequence"/>
</dbReference>
<dbReference type="AlphaFoldDB" id="A0ABC8TXL3"/>
<protein>
    <submittedName>
        <fullName evidence="1">Uncharacterized protein</fullName>
    </submittedName>
</protein>
<proteinExistence type="predicted"/>
<name>A0ABC8TXL3_9AQUA</name>
<evidence type="ECO:0000313" key="2">
    <source>
        <dbReference type="EMBL" id="CAK9182917.1"/>
    </source>
</evidence>
<sequence length="113" mass="13043">VRRHQVATSSGKHCPHPRPKFYLKLRGSMSLLVTRPRNVVQADMFGPWPFKDHSKLNCPSRSVADVMCYQNTMVANNRPLKRRKRVTINLYDFLTFSVVEDAISNGPFRLSVR</sequence>
<organism evidence="1 3">
    <name type="scientific">Ilex paraguariensis</name>
    <name type="common">yerba mate</name>
    <dbReference type="NCBI Taxonomy" id="185542"/>
    <lineage>
        <taxon>Eukaryota</taxon>
        <taxon>Viridiplantae</taxon>
        <taxon>Streptophyta</taxon>
        <taxon>Embryophyta</taxon>
        <taxon>Tracheophyta</taxon>
        <taxon>Spermatophyta</taxon>
        <taxon>Magnoliopsida</taxon>
        <taxon>eudicotyledons</taxon>
        <taxon>Gunneridae</taxon>
        <taxon>Pentapetalae</taxon>
        <taxon>asterids</taxon>
        <taxon>campanulids</taxon>
        <taxon>Aquifoliales</taxon>
        <taxon>Aquifoliaceae</taxon>
        <taxon>Ilex</taxon>
    </lineage>
</organism>
<comment type="caution">
    <text evidence="1">The sequence shown here is derived from an EMBL/GenBank/DDBJ whole genome shotgun (WGS) entry which is preliminary data.</text>
</comment>
<feature type="non-terminal residue" evidence="1">
    <location>
        <position position="1"/>
    </location>
</feature>
<keyword evidence="3" id="KW-1185">Reference proteome</keyword>
<dbReference type="EMBL" id="CAUOFW020006260">
    <property type="protein sequence ID" value="CAK9173950.1"/>
    <property type="molecule type" value="Genomic_DNA"/>
</dbReference>
<evidence type="ECO:0000313" key="3">
    <source>
        <dbReference type="Proteomes" id="UP001642360"/>
    </source>
</evidence>
<accession>A0ABC8TXL3</accession>
<dbReference type="EMBL" id="CAUOFW020008491">
    <property type="protein sequence ID" value="CAK9182917.1"/>
    <property type="molecule type" value="Genomic_DNA"/>
</dbReference>
<reference evidence="1 3" key="1">
    <citation type="submission" date="2024-02" db="EMBL/GenBank/DDBJ databases">
        <authorList>
            <person name="Vignale AGUSTIN F."/>
            <person name="Sosa J E."/>
            <person name="Modenutti C."/>
        </authorList>
    </citation>
    <scope>NUCLEOTIDE SEQUENCE [LARGE SCALE GENOMIC DNA]</scope>
</reference>
<gene>
    <name evidence="1" type="ORF">ILEXP_LOCUS43684</name>
    <name evidence="2" type="ORF">ILEXP_LOCUS53148</name>
</gene>